<evidence type="ECO:0000313" key="6">
    <source>
        <dbReference type="Proteomes" id="UP000324351"/>
    </source>
</evidence>
<evidence type="ECO:0000313" key="5">
    <source>
        <dbReference type="EMBL" id="KAA1428207.1"/>
    </source>
</evidence>
<dbReference type="Gene3D" id="6.10.250.3370">
    <property type="match status" value="1"/>
</dbReference>
<dbReference type="Pfam" id="PF06276">
    <property type="entry name" value="FhuF"/>
    <property type="match status" value="1"/>
</dbReference>
<dbReference type="Pfam" id="PF04183">
    <property type="entry name" value="IucA_IucC"/>
    <property type="match status" value="1"/>
</dbReference>
<gene>
    <name evidence="5" type="ORF">F0U47_04475</name>
</gene>
<comment type="caution">
    <text evidence="5">The sequence shown here is derived from an EMBL/GenBank/DDBJ whole genome shotgun (WGS) entry which is preliminary data.</text>
</comment>
<organism evidence="5 6">
    <name type="scientific">Nocardioides antri</name>
    <dbReference type="NCBI Taxonomy" id="2607659"/>
    <lineage>
        <taxon>Bacteria</taxon>
        <taxon>Bacillati</taxon>
        <taxon>Actinomycetota</taxon>
        <taxon>Actinomycetes</taxon>
        <taxon>Propionibacteriales</taxon>
        <taxon>Nocardioidaceae</taxon>
        <taxon>Nocardioides</taxon>
    </lineage>
</organism>
<dbReference type="Proteomes" id="UP000324351">
    <property type="component" value="Unassembled WGS sequence"/>
</dbReference>
<dbReference type="InterPro" id="IPR037455">
    <property type="entry name" value="LucA/IucC-like"/>
</dbReference>
<reference evidence="5 6" key="1">
    <citation type="submission" date="2019-09" db="EMBL/GenBank/DDBJ databases">
        <title>Nocardioides panacisoli sp. nov., isolated from the soil of a ginseng field.</title>
        <authorList>
            <person name="Cho C."/>
        </authorList>
    </citation>
    <scope>NUCLEOTIDE SEQUENCE [LARGE SCALE GENOMIC DNA]</scope>
    <source>
        <strain evidence="5 6">BN140041</strain>
    </source>
</reference>
<accession>A0A5B1M8I6</accession>
<evidence type="ECO:0000259" key="3">
    <source>
        <dbReference type="Pfam" id="PF04183"/>
    </source>
</evidence>
<dbReference type="InterPro" id="IPR022770">
    <property type="entry name" value="IucA/IucC-like_C"/>
</dbReference>
<proteinExistence type="inferred from homology"/>
<comment type="similarity">
    <text evidence="2">Belongs to the IucA/IucC family.</text>
</comment>
<evidence type="ECO:0000256" key="2">
    <source>
        <dbReference type="ARBA" id="ARBA00007832"/>
    </source>
</evidence>
<dbReference type="Gene3D" id="1.10.510.40">
    <property type="match status" value="1"/>
</dbReference>
<dbReference type="EMBL" id="VUJW01000002">
    <property type="protein sequence ID" value="KAA1428207.1"/>
    <property type="molecule type" value="Genomic_DNA"/>
</dbReference>
<sequence>MSSTLSAEPRSATPGATAEVWARAGARLVARAIAELAHEQLVVPEADTGAGGYRLSLGAADYAFRAERDGFSAWHVDAASVRRDGAPATDLARFFLDARVAAGLDAVSLAEVVREATATQAAEAHVLAGARTADELLGLGYAELEQHLGGHPVIVLNKGRIGLDAIDLEHFAPEAHGTITLVWYAAHPDLATYSALPGLDASSLLAEELGAAERAAFDAALATAEPDADRYVWFPVHPYQDATVVRTLFAGELATGRLIRLGHGTTAHRPVQSVRSLVAPGRRDVKMSLLMRNTLVWRGLGAEATRAAPAASRWLGELYAGDPELQATGIGFLREVASVVVRHPHFADLPDAPYRYTELLGAVWRDPVEQHLTAGESARSLATLLHVDRDGRALVAELVARSGLDVEGWLRQLFRALFPGLLLCLTRHGVAFCPHGENTILVFRENVPARILVKDFAEDITLLPGRDYRGLPPEADRVLVRWPLAEMAHSIISAILTGHFRYLAPLLREHTGLLENRFWSLVREALLEWRAAHPDLADAFDELGLLAPTFERIALNREQLTGGGFHDRAERDAEPDLTYGHIPNPLHVAGEPA</sequence>
<reference evidence="5 6" key="2">
    <citation type="submission" date="2019-09" db="EMBL/GenBank/DDBJ databases">
        <authorList>
            <person name="Jin C."/>
        </authorList>
    </citation>
    <scope>NUCLEOTIDE SEQUENCE [LARGE SCALE GENOMIC DNA]</scope>
    <source>
        <strain evidence="5 6">BN140041</strain>
    </source>
</reference>
<feature type="domain" description="Aerobactin siderophore biosynthesis IucA/IucC N-terminal" evidence="3">
    <location>
        <begin position="141"/>
        <end position="386"/>
    </location>
</feature>
<dbReference type="PANTHER" id="PTHR34384">
    <property type="entry name" value="L-2,3-DIAMINOPROPANOATE--CITRATE LIGASE"/>
    <property type="match status" value="1"/>
</dbReference>
<dbReference type="InterPro" id="IPR007310">
    <property type="entry name" value="Aerobactin_biosyn_IucA/IucC_N"/>
</dbReference>
<evidence type="ECO:0000256" key="1">
    <source>
        <dbReference type="ARBA" id="ARBA00004924"/>
    </source>
</evidence>
<dbReference type="Gene3D" id="3.30.310.280">
    <property type="match status" value="1"/>
</dbReference>
<dbReference type="GO" id="GO:0019290">
    <property type="term" value="P:siderophore biosynthetic process"/>
    <property type="evidence" value="ECO:0007669"/>
    <property type="project" value="InterPro"/>
</dbReference>
<dbReference type="AlphaFoldDB" id="A0A5B1M8I6"/>
<feature type="domain" description="Aerobactin siderophore biosynthesis IucA/IucC-like C-terminal" evidence="4">
    <location>
        <begin position="409"/>
        <end position="561"/>
    </location>
</feature>
<comment type="pathway">
    <text evidence="1">Siderophore biosynthesis.</text>
</comment>
<keyword evidence="6" id="KW-1185">Reference proteome</keyword>
<protein>
    <submittedName>
        <fullName evidence="5">IucA/IucC family protein</fullName>
    </submittedName>
</protein>
<evidence type="ECO:0000259" key="4">
    <source>
        <dbReference type="Pfam" id="PF06276"/>
    </source>
</evidence>
<dbReference type="RefSeq" id="WP_149749145.1">
    <property type="nucleotide sequence ID" value="NZ_VUJW01000002.1"/>
</dbReference>
<name>A0A5B1M8I6_9ACTN</name>
<dbReference type="GO" id="GO:0016881">
    <property type="term" value="F:acid-amino acid ligase activity"/>
    <property type="evidence" value="ECO:0007669"/>
    <property type="project" value="UniProtKB-ARBA"/>
</dbReference>
<dbReference type="PANTHER" id="PTHR34384:SF6">
    <property type="entry name" value="STAPHYLOFERRIN B SYNTHASE"/>
    <property type="match status" value="1"/>
</dbReference>